<dbReference type="CDD" id="cd12391">
    <property type="entry name" value="RRM1_SART3"/>
    <property type="match status" value="1"/>
</dbReference>
<protein>
    <recommendedName>
        <fullName evidence="8">RRM domain-containing protein</fullName>
    </recommendedName>
</protein>
<dbReference type="Proteomes" id="UP000708208">
    <property type="component" value="Unassembled WGS sequence"/>
</dbReference>
<feature type="compositionally biased region" description="Basic and acidic residues" evidence="7">
    <location>
        <begin position="1"/>
        <end position="11"/>
    </location>
</feature>
<dbReference type="EMBL" id="CAJVCH010270871">
    <property type="protein sequence ID" value="CAG7734522.1"/>
    <property type="molecule type" value="Genomic_DNA"/>
</dbReference>
<comment type="caution">
    <text evidence="9">The sequence shown here is derived from an EMBL/GenBank/DDBJ whole genome shotgun (WGS) entry which is preliminary data.</text>
</comment>
<feature type="region of interest" description="Disordered" evidence="7">
    <location>
        <begin position="1"/>
        <end position="60"/>
    </location>
</feature>
<evidence type="ECO:0000259" key="8">
    <source>
        <dbReference type="PROSITE" id="PS50102"/>
    </source>
</evidence>
<dbReference type="GO" id="GO:0006397">
    <property type="term" value="P:mRNA processing"/>
    <property type="evidence" value="ECO:0007669"/>
    <property type="project" value="UniProtKB-KW"/>
</dbReference>
<evidence type="ECO:0000256" key="6">
    <source>
        <dbReference type="PROSITE-ProRule" id="PRU00176"/>
    </source>
</evidence>
<dbReference type="GO" id="GO:0003723">
    <property type="term" value="F:RNA binding"/>
    <property type="evidence" value="ECO:0007669"/>
    <property type="project" value="UniProtKB-UniRule"/>
</dbReference>
<evidence type="ECO:0000313" key="10">
    <source>
        <dbReference type="Proteomes" id="UP000708208"/>
    </source>
</evidence>
<reference evidence="9" key="1">
    <citation type="submission" date="2021-06" db="EMBL/GenBank/DDBJ databases">
        <authorList>
            <person name="Hodson N. C."/>
            <person name="Mongue J. A."/>
            <person name="Jaron S. K."/>
        </authorList>
    </citation>
    <scope>NUCLEOTIDE SEQUENCE</scope>
</reference>
<accession>A0A8J2PEX0</accession>
<feature type="compositionally biased region" description="Acidic residues" evidence="7">
    <location>
        <begin position="45"/>
        <end position="60"/>
    </location>
</feature>
<dbReference type="OrthoDB" id="360390at2759"/>
<feature type="compositionally biased region" description="Acidic residues" evidence="7">
    <location>
        <begin position="23"/>
        <end position="34"/>
    </location>
</feature>
<dbReference type="Pfam" id="PF00076">
    <property type="entry name" value="RRM_1"/>
    <property type="match status" value="2"/>
</dbReference>
<proteinExistence type="predicted"/>
<keyword evidence="6" id="KW-0694">RNA-binding</keyword>
<dbReference type="SMART" id="SM00386">
    <property type="entry name" value="HAT"/>
    <property type="match status" value="6"/>
</dbReference>
<dbReference type="PROSITE" id="PS50102">
    <property type="entry name" value="RRM"/>
    <property type="match status" value="2"/>
</dbReference>
<keyword evidence="2" id="KW-0507">mRNA processing</keyword>
<dbReference type="InterPro" id="IPR003107">
    <property type="entry name" value="HAT"/>
</dbReference>
<dbReference type="InterPro" id="IPR034217">
    <property type="entry name" value="SART3_RRM1"/>
</dbReference>
<evidence type="ECO:0000256" key="2">
    <source>
        <dbReference type="ARBA" id="ARBA00022664"/>
    </source>
</evidence>
<evidence type="ECO:0000313" key="9">
    <source>
        <dbReference type="EMBL" id="CAG7734522.1"/>
    </source>
</evidence>
<dbReference type="AlphaFoldDB" id="A0A8J2PEX0"/>
<gene>
    <name evidence="9" type="ORF">AFUS01_LOCUS22906</name>
</gene>
<feature type="domain" description="RRM" evidence="8">
    <location>
        <begin position="742"/>
        <end position="819"/>
    </location>
</feature>
<dbReference type="GO" id="GO:0005634">
    <property type="term" value="C:nucleus"/>
    <property type="evidence" value="ECO:0007669"/>
    <property type="project" value="UniProtKB-SubCell"/>
</dbReference>
<name>A0A8J2PEX0_9HEXA</name>
<keyword evidence="10" id="KW-1185">Reference proteome</keyword>
<keyword evidence="5" id="KW-0539">Nucleus</keyword>
<evidence type="ECO:0000256" key="4">
    <source>
        <dbReference type="ARBA" id="ARBA00023187"/>
    </source>
</evidence>
<dbReference type="InterPro" id="IPR000504">
    <property type="entry name" value="RRM_dom"/>
</dbReference>
<feature type="region of interest" description="Disordered" evidence="7">
    <location>
        <begin position="844"/>
        <end position="877"/>
    </location>
</feature>
<feature type="compositionally biased region" description="Basic and acidic residues" evidence="7">
    <location>
        <begin position="564"/>
        <end position="577"/>
    </location>
</feature>
<evidence type="ECO:0000256" key="7">
    <source>
        <dbReference type="SAM" id="MobiDB-lite"/>
    </source>
</evidence>
<feature type="compositionally biased region" description="Basic and acidic residues" evidence="7">
    <location>
        <begin position="620"/>
        <end position="632"/>
    </location>
</feature>
<feature type="region of interest" description="Disordered" evidence="7">
    <location>
        <begin position="564"/>
        <end position="594"/>
    </location>
</feature>
<dbReference type="PANTHER" id="PTHR17204:SF25">
    <property type="entry name" value="RRM DOMAIN-CONTAINING PROTEIN"/>
    <property type="match status" value="1"/>
</dbReference>
<feature type="region of interest" description="Disordered" evidence="7">
    <location>
        <begin position="615"/>
        <end position="645"/>
    </location>
</feature>
<evidence type="ECO:0000256" key="3">
    <source>
        <dbReference type="ARBA" id="ARBA00022737"/>
    </source>
</evidence>
<evidence type="ECO:0000256" key="1">
    <source>
        <dbReference type="ARBA" id="ARBA00004123"/>
    </source>
</evidence>
<feature type="compositionally biased region" description="Basic and acidic residues" evidence="7">
    <location>
        <begin position="853"/>
        <end position="877"/>
    </location>
</feature>
<dbReference type="Pfam" id="PF23240">
    <property type="entry name" value="HAT_PRP39_N"/>
    <property type="match status" value="1"/>
</dbReference>
<sequence>MSGKEIKKIQTFDEGLDSGSDSDSSDSTDGGEDSVDARLLASAETDSDTSESASDMEVDVEEVEKKLTEINEKLLVEPYNYDLNVEKIRLLRSVGDYEALRNAREKMSVMYPLSERLWVEWIQDEIKVVESAEEKTKIKELFERAVQDYLSVEIWLEYMKFGLSQMGEENGMEKCREICERALAVAGLHVSLGSLIWDAYRDFEGAVLGLLVAEDDKERQEKRYITLCRRQIAVPLLGMEESFEDISAKIDIDEAAQEAYSSALKKLESIEGLEQELVVSQDDPAARAAVYKRYIEIEKADKSNPARIQCMYERAVADCPLDSSLWLEYILYISTSLKIPEILLNVAERASRNCPWVMEIWAEYFNVVERHSSDRLLGVFEKAILNFAVADQAGTIWIKYLESLRRLLRVNGFPKDDIEKFGSNTVAAENHILQLSAESEPNEYVFTFNMMRLRLLASKADSMKEVRDAWKDLLQRGYGYSFRNWLQYLLLESQFGDTTNYRQQLSRAVAYVKDDLQSVANLWLNFERDEGDISHLKICEKKINKFLQELNAVTEIDSRNEIRPNHEIKGGRKDYRNNQKKRKIPNDGNANAGKKIKTSEDVTDGVMFKIPAIPVPSTSKENKHSKQSENHVENVQNKVQHDSTKDSRTVFVSNLDFSVDENDIRTFFTDVGDVEEVRLVKNFLGKSKGYAYVVFSSADSVPKAIALDRKALSRRPVFVSRCDPDKATRAAGFKYPVKLEKNKLFVKGLAVSVSEDTLKNLFSSYGKLKDVRLATHRNGYSKGHAYIDFEDQESAGRALKELDGKEVEGKAISVAISNPPPKTNQKDLPSDMLILQRKPPTAFVPRSLQVHKTTPETDNGPKKPMTNEDFKKFFKSK</sequence>
<feature type="domain" description="RRM" evidence="8">
    <location>
        <begin position="648"/>
        <end position="724"/>
    </location>
</feature>
<dbReference type="SMART" id="SM00360">
    <property type="entry name" value="RRM"/>
    <property type="match status" value="2"/>
</dbReference>
<evidence type="ECO:0000256" key="5">
    <source>
        <dbReference type="ARBA" id="ARBA00023242"/>
    </source>
</evidence>
<organism evidence="9 10">
    <name type="scientific">Allacma fusca</name>
    <dbReference type="NCBI Taxonomy" id="39272"/>
    <lineage>
        <taxon>Eukaryota</taxon>
        <taxon>Metazoa</taxon>
        <taxon>Ecdysozoa</taxon>
        <taxon>Arthropoda</taxon>
        <taxon>Hexapoda</taxon>
        <taxon>Collembola</taxon>
        <taxon>Symphypleona</taxon>
        <taxon>Sminthuridae</taxon>
        <taxon>Allacma</taxon>
    </lineage>
</organism>
<dbReference type="PANTHER" id="PTHR17204">
    <property type="entry name" value="PRE-MRNA PROCESSING PROTEIN PRP39-RELATED"/>
    <property type="match status" value="1"/>
</dbReference>
<comment type="subcellular location">
    <subcellularLocation>
        <location evidence="1">Nucleus</location>
    </subcellularLocation>
</comment>
<dbReference type="GO" id="GO:0008380">
    <property type="term" value="P:RNA splicing"/>
    <property type="evidence" value="ECO:0007669"/>
    <property type="project" value="UniProtKB-KW"/>
</dbReference>
<keyword evidence="4" id="KW-0508">mRNA splicing</keyword>
<keyword evidence="3" id="KW-0677">Repeat</keyword>